<feature type="transmembrane region" description="Helical" evidence="3">
    <location>
        <begin position="206"/>
        <end position="226"/>
    </location>
</feature>
<name>A0ABQ9XWN0_9EUKA</name>
<dbReference type="SUPFAM" id="SSF52540">
    <property type="entry name" value="P-loop containing nucleoside triphosphate hydrolases"/>
    <property type="match status" value="1"/>
</dbReference>
<dbReference type="GO" id="GO:0004140">
    <property type="term" value="F:dephospho-CoA kinase activity"/>
    <property type="evidence" value="ECO:0007669"/>
    <property type="project" value="UniProtKB-EC"/>
</dbReference>
<sequence length="230" mass="25596">MIILGLTGGIATGKSTVSSLLQTQYPILDADAIVHDLYKPGRRGHKAIVKLFGTEILTADGEIDRPKLGELIFNNATLRKKLNSCIHRFVYEDLIIGVLKYYLKGTRCVVLDIPLLIELGWVSRLLCSKIACVHCEDSLQCQRLMARNSLTEEQARSRINSQLPLSVKMSKSDYLIDNNGSLESTKVQVAQLSDTLNSSLLARFRVLPPIPIALILLVILLLVVILRMIF</sequence>
<dbReference type="PANTHER" id="PTHR10695:SF46">
    <property type="entry name" value="BIFUNCTIONAL COENZYME A SYNTHASE-RELATED"/>
    <property type="match status" value="1"/>
</dbReference>
<dbReference type="EC" id="2.7.1.24" evidence="4"/>
<gene>
    <name evidence="4" type="ORF">BLNAU_9236</name>
</gene>
<protein>
    <submittedName>
        <fullName evidence="4">Dephospho-CoA kinase</fullName>
        <ecNumber evidence="4">2.7.1.24</ecNumber>
    </submittedName>
</protein>
<keyword evidence="3" id="KW-1133">Transmembrane helix</keyword>
<dbReference type="InterPro" id="IPR001977">
    <property type="entry name" value="Depp_CoAkinase"/>
</dbReference>
<keyword evidence="3" id="KW-0472">Membrane</keyword>
<evidence type="ECO:0000256" key="2">
    <source>
        <dbReference type="ARBA" id="ARBA00022840"/>
    </source>
</evidence>
<evidence type="ECO:0000256" key="3">
    <source>
        <dbReference type="SAM" id="Phobius"/>
    </source>
</evidence>
<proteinExistence type="inferred from homology"/>
<dbReference type="EMBL" id="JARBJD010000062">
    <property type="protein sequence ID" value="KAK2955885.1"/>
    <property type="molecule type" value="Genomic_DNA"/>
</dbReference>
<reference evidence="4 5" key="1">
    <citation type="journal article" date="2022" name="bioRxiv">
        <title>Genomics of Preaxostyla Flagellates Illuminates Evolutionary Transitions and the Path Towards Mitochondrial Loss.</title>
        <authorList>
            <person name="Novak L.V.F."/>
            <person name="Treitli S.C."/>
            <person name="Pyrih J."/>
            <person name="Halakuc P."/>
            <person name="Pipaliya S.V."/>
            <person name="Vacek V."/>
            <person name="Brzon O."/>
            <person name="Soukal P."/>
            <person name="Eme L."/>
            <person name="Dacks J.B."/>
            <person name="Karnkowska A."/>
            <person name="Elias M."/>
            <person name="Hampl V."/>
        </authorList>
    </citation>
    <scope>NUCLEOTIDE SEQUENCE [LARGE SCALE GENOMIC DNA]</scope>
    <source>
        <strain evidence="4">NAU3</strain>
        <tissue evidence="4">Gut</tissue>
    </source>
</reference>
<dbReference type="NCBIfam" id="TIGR00152">
    <property type="entry name" value="dephospho-CoA kinase"/>
    <property type="match status" value="1"/>
</dbReference>
<dbReference type="Pfam" id="PF01121">
    <property type="entry name" value="CoaE"/>
    <property type="match status" value="1"/>
</dbReference>
<evidence type="ECO:0000256" key="1">
    <source>
        <dbReference type="ARBA" id="ARBA00022741"/>
    </source>
</evidence>
<dbReference type="HAMAP" id="MF_00376">
    <property type="entry name" value="Dephospho_CoA_kinase"/>
    <property type="match status" value="1"/>
</dbReference>
<keyword evidence="5" id="KW-1185">Reference proteome</keyword>
<keyword evidence="2" id="KW-0067">ATP-binding</keyword>
<keyword evidence="4" id="KW-0808">Transferase</keyword>
<accession>A0ABQ9XWN0</accession>
<dbReference type="InterPro" id="IPR027417">
    <property type="entry name" value="P-loop_NTPase"/>
</dbReference>
<comment type="caution">
    <text evidence="4">The sequence shown here is derived from an EMBL/GenBank/DDBJ whole genome shotgun (WGS) entry which is preliminary data.</text>
</comment>
<dbReference type="CDD" id="cd02022">
    <property type="entry name" value="DPCK"/>
    <property type="match status" value="1"/>
</dbReference>
<evidence type="ECO:0000313" key="4">
    <source>
        <dbReference type="EMBL" id="KAK2955885.1"/>
    </source>
</evidence>
<keyword evidence="4" id="KW-0418">Kinase</keyword>
<dbReference type="Gene3D" id="3.40.50.300">
    <property type="entry name" value="P-loop containing nucleotide triphosphate hydrolases"/>
    <property type="match status" value="1"/>
</dbReference>
<keyword evidence="1" id="KW-0547">Nucleotide-binding</keyword>
<evidence type="ECO:0000313" key="5">
    <source>
        <dbReference type="Proteomes" id="UP001281761"/>
    </source>
</evidence>
<dbReference type="PANTHER" id="PTHR10695">
    <property type="entry name" value="DEPHOSPHO-COA KINASE-RELATED"/>
    <property type="match status" value="1"/>
</dbReference>
<dbReference type="PROSITE" id="PS51219">
    <property type="entry name" value="DPCK"/>
    <property type="match status" value="1"/>
</dbReference>
<organism evidence="4 5">
    <name type="scientific">Blattamonas nauphoetae</name>
    <dbReference type="NCBI Taxonomy" id="2049346"/>
    <lineage>
        <taxon>Eukaryota</taxon>
        <taxon>Metamonada</taxon>
        <taxon>Preaxostyla</taxon>
        <taxon>Oxymonadida</taxon>
        <taxon>Blattamonas</taxon>
    </lineage>
</organism>
<dbReference type="Proteomes" id="UP001281761">
    <property type="component" value="Unassembled WGS sequence"/>
</dbReference>
<keyword evidence="3" id="KW-0812">Transmembrane</keyword>